<evidence type="ECO:0000256" key="3">
    <source>
        <dbReference type="ARBA" id="ARBA00023214"/>
    </source>
</evidence>
<reference evidence="5 6" key="1">
    <citation type="submission" date="2020-04" db="EMBL/GenBank/DDBJ databases">
        <title>Perkinsus olseni comparative genomics.</title>
        <authorList>
            <person name="Bogema D.R."/>
        </authorList>
    </citation>
    <scope>NUCLEOTIDE SEQUENCE [LARGE SCALE GENOMIC DNA]</scope>
    <source>
        <strain evidence="5 6">ATCC PRA-207</strain>
    </source>
</reference>
<keyword evidence="6" id="KW-1185">Reference proteome</keyword>
<dbReference type="InterPro" id="IPR046342">
    <property type="entry name" value="CBS_dom_sf"/>
</dbReference>
<sequence length="277" mass="29700">LIGRLTYELMPSTTPDDQFVNPSSLGLVGTVAFAAAVTQSFSLLVAIYEVAPSLGTGGMLLPLCVATVAGVLVSGQISPSIFDVILLRKNLPGRPALTNQQRGMLPVCAVMTPAKDIPKIQDEAWEQHPESIDPDTLDCHLPKVPVLLSTESGRSILVAAAPVDQLLEHCGEMSPSDSADALCDMLPWLDVSPMTCPPDASVLQIYGRMEYNSEQVCFVTFRGELLGAVTAEDLLYRDPVVPIPPSPSSQGSSGRLRRIDDGLHNHNLLSTCFNNNH</sequence>
<dbReference type="InterPro" id="IPR014743">
    <property type="entry name" value="Cl-channel_core"/>
</dbReference>
<dbReference type="PANTHER" id="PTHR45720">
    <property type="entry name" value="CHLORIDE CHANNEL PROTEIN 2"/>
    <property type="match status" value="1"/>
</dbReference>
<evidence type="ECO:0000256" key="2">
    <source>
        <dbReference type="ARBA" id="ARBA00023065"/>
    </source>
</evidence>
<protein>
    <submittedName>
        <fullName evidence="5">Glycerol ethanol, ferric requiring protein</fullName>
    </submittedName>
</protein>
<feature type="non-terminal residue" evidence="5">
    <location>
        <position position="1"/>
    </location>
</feature>
<evidence type="ECO:0000313" key="5">
    <source>
        <dbReference type="EMBL" id="KAF4737254.1"/>
    </source>
</evidence>
<dbReference type="AlphaFoldDB" id="A0A7J6SWB2"/>
<dbReference type="SUPFAM" id="SSF54631">
    <property type="entry name" value="CBS-domain pair"/>
    <property type="match status" value="1"/>
</dbReference>
<dbReference type="GO" id="GO:0005247">
    <property type="term" value="F:voltage-gated chloride channel activity"/>
    <property type="evidence" value="ECO:0007669"/>
    <property type="project" value="TreeGrafter"/>
</dbReference>
<gene>
    <name evidence="5" type="primary">GEF1_2</name>
    <name evidence="5" type="ORF">FOZ63_012077</name>
</gene>
<evidence type="ECO:0000256" key="1">
    <source>
        <dbReference type="ARBA" id="ARBA00022448"/>
    </source>
</evidence>
<name>A0A7J6SWB2_PEROL</name>
<dbReference type="Proteomes" id="UP000553632">
    <property type="component" value="Unassembled WGS sequence"/>
</dbReference>
<keyword evidence="2" id="KW-0406">Ion transport</keyword>
<evidence type="ECO:0000256" key="4">
    <source>
        <dbReference type="SAM" id="Phobius"/>
    </source>
</evidence>
<comment type="caution">
    <text evidence="5">The sequence shown here is derived from an EMBL/GenBank/DDBJ whole genome shotgun (WGS) entry which is preliminary data.</text>
</comment>
<organism evidence="5 6">
    <name type="scientific">Perkinsus olseni</name>
    <name type="common">Perkinsus atlanticus</name>
    <dbReference type="NCBI Taxonomy" id="32597"/>
    <lineage>
        <taxon>Eukaryota</taxon>
        <taxon>Sar</taxon>
        <taxon>Alveolata</taxon>
        <taxon>Perkinsozoa</taxon>
        <taxon>Perkinsea</taxon>
        <taxon>Perkinsida</taxon>
        <taxon>Perkinsidae</taxon>
        <taxon>Perkinsus</taxon>
    </lineage>
</organism>
<dbReference type="InterPro" id="IPR050970">
    <property type="entry name" value="Cl_channel_volt-gated"/>
</dbReference>
<dbReference type="PANTHER" id="PTHR45720:SF10">
    <property type="entry name" value="CHLORIDE CHANNEL PROTEIN 2"/>
    <property type="match status" value="1"/>
</dbReference>
<feature type="transmembrane region" description="Helical" evidence="4">
    <location>
        <begin position="25"/>
        <end position="48"/>
    </location>
</feature>
<proteinExistence type="predicted"/>
<dbReference type="OMA" id="QDEAWEQ"/>
<dbReference type="SUPFAM" id="SSF81340">
    <property type="entry name" value="Clc chloride channel"/>
    <property type="match status" value="1"/>
</dbReference>
<keyword evidence="3" id="KW-0868">Chloride</keyword>
<dbReference type="EMBL" id="JABANO010015216">
    <property type="protein sequence ID" value="KAF4737254.1"/>
    <property type="molecule type" value="Genomic_DNA"/>
</dbReference>
<keyword evidence="4" id="KW-0472">Membrane</keyword>
<keyword evidence="1" id="KW-0813">Transport</keyword>
<keyword evidence="4" id="KW-1133">Transmembrane helix</keyword>
<feature type="transmembrane region" description="Helical" evidence="4">
    <location>
        <begin position="60"/>
        <end position="82"/>
    </location>
</feature>
<accession>A0A7J6SWB2</accession>
<evidence type="ECO:0000313" key="6">
    <source>
        <dbReference type="Proteomes" id="UP000553632"/>
    </source>
</evidence>
<keyword evidence="4" id="KW-0812">Transmembrane</keyword>
<dbReference type="Gene3D" id="1.10.3080.10">
    <property type="entry name" value="Clc chloride channel"/>
    <property type="match status" value="1"/>
</dbReference>